<organism evidence="2 3">
    <name type="scientific">Glutamicibacter halophytocola</name>
    <dbReference type="NCBI Taxonomy" id="1933880"/>
    <lineage>
        <taxon>Bacteria</taxon>
        <taxon>Bacillati</taxon>
        <taxon>Actinomycetota</taxon>
        <taxon>Actinomycetes</taxon>
        <taxon>Micrococcales</taxon>
        <taxon>Micrococcaceae</taxon>
        <taxon>Glutamicibacter</taxon>
    </lineage>
</organism>
<name>A0ABX5Y451_9MICC</name>
<feature type="region of interest" description="Disordered" evidence="1">
    <location>
        <begin position="147"/>
        <end position="169"/>
    </location>
</feature>
<reference evidence="2 3" key="1">
    <citation type="submission" date="2019-07" db="EMBL/GenBank/DDBJ databases">
        <title>Complete Genome Sequence of drought tolerant Plant Growth-Promoting Rhizobacterium Glutamicibacter halophytocola DR408.</title>
        <authorList>
            <person name="Nishu S.D."/>
            <person name="Lee T.K."/>
        </authorList>
    </citation>
    <scope>NUCLEOTIDE SEQUENCE [LARGE SCALE GENOMIC DNA]</scope>
    <source>
        <strain evidence="2 3">DR408</strain>
    </source>
</reference>
<proteinExistence type="predicted"/>
<dbReference type="RefSeq" id="WP_146274830.1">
    <property type="nucleotide sequence ID" value="NZ_CP042260.1"/>
</dbReference>
<protein>
    <submittedName>
        <fullName evidence="2">Uncharacterized protein</fullName>
    </submittedName>
</protein>
<accession>A0ABX5Y451</accession>
<evidence type="ECO:0000256" key="1">
    <source>
        <dbReference type="SAM" id="MobiDB-lite"/>
    </source>
</evidence>
<keyword evidence="3" id="KW-1185">Reference proteome</keyword>
<evidence type="ECO:0000313" key="3">
    <source>
        <dbReference type="Proteomes" id="UP000320717"/>
    </source>
</evidence>
<evidence type="ECO:0000313" key="2">
    <source>
        <dbReference type="EMBL" id="QDY64885.1"/>
    </source>
</evidence>
<dbReference type="EMBL" id="CP042260">
    <property type="protein sequence ID" value="QDY64885.1"/>
    <property type="molecule type" value="Genomic_DNA"/>
</dbReference>
<dbReference type="Proteomes" id="UP000320717">
    <property type="component" value="Chromosome"/>
</dbReference>
<sequence>MAAVTGNLKDITGGTFGSREGVIQFTLNAGNIRVGSGNVIPDNTREVVPDFDTGAFSINLEPTDVMALDAWYTVSVLWLQQSDSGVREPAALASYVDLKIRVPSSGGRIDELWDTAGGGGTPGPNSRVVWVSQTAPSNPHRFMLWLQQEPGPTPDPFDSRNTGLLKEWR</sequence>
<gene>
    <name evidence="2" type="ORF">FQA45_00350</name>
</gene>